<evidence type="ECO:0000256" key="7">
    <source>
        <dbReference type="ARBA" id="ARBA00023163"/>
    </source>
</evidence>
<keyword evidence="3 8" id="KW-0597">Phosphoprotein</keyword>
<organism evidence="11 12">
    <name type="scientific">Metabacillus rhizosphaerae</name>
    <dbReference type="NCBI Taxonomy" id="3117747"/>
    <lineage>
        <taxon>Bacteria</taxon>
        <taxon>Bacillati</taxon>
        <taxon>Bacillota</taxon>
        <taxon>Bacilli</taxon>
        <taxon>Bacillales</taxon>
        <taxon>Bacillaceae</taxon>
        <taxon>Metabacillus</taxon>
    </lineage>
</organism>
<gene>
    <name evidence="11" type="ORF">WCV66_25350</name>
</gene>
<evidence type="ECO:0000256" key="6">
    <source>
        <dbReference type="ARBA" id="ARBA00023125"/>
    </source>
</evidence>
<dbReference type="InterPro" id="IPR001789">
    <property type="entry name" value="Sig_transdc_resp-reg_receiver"/>
</dbReference>
<dbReference type="PANTHER" id="PTHR42713:SF3">
    <property type="entry name" value="TRANSCRIPTIONAL REGULATORY PROTEIN HPTR"/>
    <property type="match status" value="1"/>
</dbReference>
<evidence type="ECO:0000313" key="11">
    <source>
        <dbReference type="EMBL" id="WXB88479.1"/>
    </source>
</evidence>
<evidence type="ECO:0000256" key="3">
    <source>
        <dbReference type="ARBA" id="ARBA00022553"/>
    </source>
</evidence>
<dbReference type="Pfam" id="PF00072">
    <property type="entry name" value="Response_reg"/>
    <property type="match status" value="1"/>
</dbReference>
<dbReference type="RefSeq" id="WP_338787359.1">
    <property type="nucleotide sequence ID" value="NZ_CP147403.1"/>
</dbReference>
<feature type="domain" description="HTH araC/xylS-type" evidence="9">
    <location>
        <begin position="448"/>
        <end position="546"/>
    </location>
</feature>
<dbReference type="InterPro" id="IPR009057">
    <property type="entry name" value="Homeodomain-like_sf"/>
</dbReference>
<evidence type="ECO:0000256" key="1">
    <source>
        <dbReference type="ARBA" id="ARBA00004496"/>
    </source>
</evidence>
<dbReference type="SUPFAM" id="SSF46689">
    <property type="entry name" value="Homeodomain-like"/>
    <property type="match status" value="2"/>
</dbReference>
<evidence type="ECO:0000259" key="9">
    <source>
        <dbReference type="PROSITE" id="PS01124"/>
    </source>
</evidence>
<proteinExistence type="predicted"/>
<dbReference type="Pfam" id="PF12833">
    <property type="entry name" value="HTH_18"/>
    <property type="match status" value="1"/>
</dbReference>
<dbReference type="PROSITE" id="PS50110">
    <property type="entry name" value="RESPONSE_REGULATORY"/>
    <property type="match status" value="1"/>
</dbReference>
<keyword evidence="5" id="KW-0805">Transcription regulation</keyword>
<accession>A0ABZ2MSV4</accession>
<keyword evidence="2" id="KW-0963">Cytoplasm</keyword>
<dbReference type="EMBL" id="CP147403">
    <property type="protein sequence ID" value="WXB88479.1"/>
    <property type="molecule type" value="Genomic_DNA"/>
</dbReference>
<keyword evidence="7" id="KW-0804">Transcription</keyword>
<dbReference type="SMART" id="SM00342">
    <property type="entry name" value="HTH_ARAC"/>
    <property type="match status" value="1"/>
</dbReference>
<protein>
    <submittedName>
        <fullName evidence="11">Response regulator</fullName>
    </submittedName>
</protein>
<dbReference type="InterPro" id="IPR011006">
    <property type="entry name" value="CheY-like_superfamily"/>
</dbReference>
<dbReference type="PANTHER" id="PTHR42713">
    <property type="entry name" value="HISTIDINE KINASE-RELATED"/>
    <property type="match status" value="1"/>
</dbReference>
<evidence type="ECO:0000313" key="12">
    <source>
        <dbReference type="Proteomes" id="UP001368328"/>
    </source>
</evidence>
<keyword evidence="6" id="KW-0238">DNA-binding</keyword>
<comment type="subcellular location">
    <subcellularLocation>
        <location evidence="1">Cytoplasm</location>
    </subcellularLocation>
</comment>
<evidence type="ECO:0000256" key="4">
    <source>
        <dbReference type="ARBA" id="ARBA00023012"/>
    </source>
</evidence>
<keyword evidence="12" id="KW-1185">Reference proteome</keyword>
<dbReference type="Gene3D" id="1.10.10.60">
    <property type="entry name" value="Homeodomain-like"/>
    <property type="match status" value="2"/>
</dbReference>
<dbReference type="InterPro" id="IPR051552">
    <property type="entry name" value="HptR"/>
</dbReference>
<dbReference type="InterPro" id="IPR020449">
    <property type="entry name" value="Tscrpt_reg_AraC-type_HTH"/>
</dbReference>
<name>A0ABZ2MSV4_9BACI</name>
<feature type="domain" description="Response regulatory" evidence="10">
    <location>
        <begin position="5"/>
        <end position="126"/>
    </location>
</feature>
<dbReference type="InterPro" id="IPR018060">
    <property type="entry name" value="HTH_AraC"/>
</dbReference>
<sequence>MNKIKTIIVDDEARIRTGMERLLQRFGDKWDFVGIFSDGIEVIEFLKEHQVEFDLLITDVKMPEIDGLTLLREIKNMNEEYDFSSIIVSGYDDFQFLQTAIREGALDYILKPIDRKQLFEVLQKVVKRIEDKRQETYKLKDLIKQSDKLTLVKQTQLFSEAISSEPEDIATMYWVKNFPEGFYQACYVSVDEFPSKTSKYSDADWGAFAYATENIIDEVTMEYKNSGHQQLGWWWREGGFHFWVILFSSSKENNLLEIGDSFSRKLKSCLNKYTPFSFSIAQSNPFEDLFILPELKKQLYSLIRMRMIYGGNQIYSSSLNKELKATDENNWLVANNMKESASKLTSMLGRSETSEIEKELSDLFKRFKKTRSPLEIQYSVEYLIIFMFNFYIKDTGSGIVHSDLGDILQAIKTESNINQLEKLVKETIFQVHKKQLAIQQDPSLTPIMKAKIWINENLSKKITLQDISDYVYMNPTYFCQYFKKQTGKTVFDYITDLRLETAKELLQEQNLKVIEIAKSVGYQDSKHFSRLFKQRWGSLPSEFKKKYQTKV</sequence>
<evidence type="ECO:0000256" key="2">
    <source>
        <dbReference type="ARBA" id="ARBA00022490"/>
    </source>
</evidence>
<evidence type="ECO:0000256" key="8">
    <source>
        <dbReference type="PROSITE-ProRule" id="PRU00169"/>
    </source>
</evidence>
<dbReference type="PRINTS" id="PR00032">
    <property type="entry name" value="HTHARAC"/>
</dbReference>
<dbReference type="PROSITE" id="PS01124">
    <property type="entry name" value="HTH_ARAC_FAMILY_2"/>
    <property type="match status" value="1"/>
</dbReference>
<feature type="modified residue" description="4-aspartylphosphate" evidence="8">
    <location>
        <position position="59"/>
    </location>
</feature>
<dbReference type="Gene3D" id="3.40.50.2300">
    <property type="match status" value="1"/>
</dbReference>
<reference evidence="11 12" key="1">
    <citation type="submission" date="2024-02" db="EMBL/GenBank/DDBJ databases">
        <title>Seven novel Bacillus-like species.</title>
        <authorList>
            <person name="Liu G."/>
        </authorList>
    </citation>
    <scope>NUCLEOTIDE SEQUENCE [LARGE SCALE GENOMIC DNA]</scope>
    <source>
        <strain evidence="11 12">FJAT-53654</strain>
    </source>
</reference>
<evidence type="ECO:0000259" key="10">
    <source>
        <dbReference type="PROSITE" id="PS50110"/>
    </source>
</evidence>
<dbReference type="SUPFAM" id="SSF52172">
    <property type="entry name" value="CheY-like"/>
    <property type="match status" value="1"/>
</dbReference>
<evidence type="ECO:0000256" key="5">
    <source>
        <dbReference type="ARBA" id="ARBA00023015"/>
    </source>
</evidence>
<dbReference type="SMART" id="SM00448">
    <property type="entry name" value="REC"/>
    <property type="match status" value="1"/>
</dbReference>
<dbReference type="Proteomes" id="UP001368328">
    <property type="component" value="Chromosome"/>
</dbReference>
<keyword evidence="4" id="KW-0902">Two-component regulatory system</keyword>
<dbReference type="CDD" id="cd17536">
    <property type="entry name" value="REC_YesN-like"/>
    <property type="match status" value="1"/>
</dbReference>